<dbReference type="EMBL" id="MW507126">
    <property type="protein sequence ID" value="QRI45092.1"/>
    <property type="molecule type" value="Genomic_DNA"/>
</dbReference>
<dbReference type="GeneID" id="80020102"/>
<dbReference type="PANTHER" id="PTHR34385">
    <property type="entry name" value="D-ALANYL-D-ALANINE CARBOXYPEPTIDASE"/>
    <property type="match status" value="1"/>
</dbReference>
<dbReference type="RefSeq" id="YP_010755448.1">
    <property type="nucleotide sequence ID" value="NC_073470.1"/>
</dbReference>
<dbReference type="Gene3D" id="3.30.1380.10">
    <property type="match status" value="1"/>
</dbReference>
<feature type="compositionally biased region" description="Low complexity" evidence="1">
    <location>
        <begin position="80"/>
        <end position="99"/>
    </location>
</feature>
<proteinExistence type="predicted"/>
<dbReference type="InterPro" id="IPR009045">
    <property type="entry name" value="Zn_M74/Hedgehog-like"/>
</dbReference>
<dbReference type="PANTHER" id="PTHR34385:SF1">
    <property type="entry name" value="PEPTIDOGLYCAN L-ALANYL-D-GLUTAMATE ENDOPEPTIDASE CWLK"/>
    <property type="match status" value="1"/>
</dbReference>
<gene>
    <name evidence="3" type="primary">38</name>
    <name evidence="3" type="ORF">SEA_SHOCKER_38</name>
</gene>
<dbReference type="KEGG" id="vg:80020102"/>
<evidence type="ECO:0000313" key="4">
    <source>
        <dbReference type="Proteomes" id="UP000654052"/>
    </source>
</evidence>
<dbReference type="Proteomes" id="UP000654052">
    <property type="component" value="Segment"/>
</dbReference>
<reference evidence="3" key="1">
    <citation type="submission" date="2021-01" db="EMBL/GenBank/DDBJ databases">
        <authorList>
            <person name="Weegman M.K."/>
            <person name="Spring A.S."/>
            <person name="Bonilla J.A."/>
            <person name="Klyczek K."/>
            <person name="Garlena R.A."/>
            <person name="Russell D.A."/>
            <person name="Pope W.H."/>
            <person name="Jacobs-Sera D."/>
            <person name="Hatfull G.F."/>
        </authorList>
    </citation>
    <scope>NUCLEOTIDE SEQUENCE</scope>
</reference>
<organism evidence="3 4">
    <name type="scientific">Microbacterium phage Shocker</name>
    <dbReference type="NCBI Taxonomy" id="2805839"/>
    <lineage>
        <taxon>Viruses</taxon>
        <taxon>Duplodnaviria</taxon>
        <taxon>Heunggongvirae</taxon>
        <taxon>Uroviricota</taxon>
        <taxon>Caudoviricetes</taxon>
        <taxon>Shockervirus</taxon>
        <taxon>Shockervirus shocker</taxon>
    </lineage>
</organism>
<dbReference type="GO" id="GO:0006508">
    <property type="term" value="P:proteolysis"/>
    <property type="evidence" value="ECO:0007669"/>
    <property type="project" value="InterPro"/>
</dbReference>
<accession>A0A890UT38</accession>
<feature type="region of interest" description="Disordered" evidence="1">
    <location>
        <begin position="80"/>
        <end position="114"/>
    </location>
</feature>
<keyword evidence="4" id="KW-1185">Reference proteome</keyword>
<dbReference type="Pfam" id="PF02557">
    <property type="entry name" value="VanY"/>
    <property type="match status" value="1"/>
</dbReference>
<evidence type="ECO:0000313" key="3">
    <source>
        <dbReference type="EMBL" id="QRI45092.1"/>
    </source>
</evidence>
<name>A0A890UT38_9CAUD</name>
<dbReference type="InterPro" id="IPR003709">
    <property type="entry name" value="VanY-like_core_dom"/>
</dbReference>
<dbReference type="CDD" id="cd14814">
    <property type="entry name" value="Peptidase_M15"/>
    <property type="match status" value="1"/>
</dbReference>
<evidence type="ECO:0000256" key="1">
    <source>
        <dbReference type="SAM" id="MobiDB-lite"/>
    </source>
</evidence>
<dbReference type="InterPro" id="IPR052179">
    <property type="entry name" value="DD-CPase-like"/>
</dbReference>
<sequence length="233" mass="24800">MVNSASQALAEFKSQRMGGLLSGFGSTAEAPTIASTSLSDSAGARMARSAPKRSSTAFLDQVRQQGQRFHNTALAGIQAKQQAQQAQQSQQMQAGRAAGYSLPSGAGGSGKMASRGRGRYGLQGGASAAFTALEGAYARAFGGGIPVVEGYRDYANQVKAWNNYQRGGPRAAKPGTSLHGSGIAIDLGGPIQQTGTKQHAWLRANASQFGWYWVGQRYGEPWHWEYRPEWAKR</sequence>
<evidence type="ECO:0000259" key="2">
    <source>
        <dbReference type="Pfam" id="PF02557"/>
    </source>
</evidence>
<feature type="domain" description="D-alanyl-D-alanine carboxypeptidase-like core" evidence="2">
    <location>
        <begin position="126"/>
        <end position="228"/>
    </location>
</feature>
<dbReference type="SUPFAM" id="SSF55166">
    <property type="entry name" value="Hedgehog/DD-peptidase"/>
    <property type="match status" value="1"/>
</dbReference>
<dbReference type="GO" id="GO:0008233">
    <property type="term" value="F:peptidase activity"/>
    <property type="evidence" value="ECO:0007669"/>
    <property type="project" value="InterPro"/>
</dbReference>
<protein>
    <submittedName>
        <fullName evidence="3">Endolysin, peptidase domain</fullName>
    </submittedName>
</protein>